<name>A0A1H1VMA2_9ACTN</name>
<dbReference type="GO" id="GO:0016773">
    <property type="term" value="F:phosphotransferase activity, alcohol group as acceptor"/>
    <property type="evidence" value="ECO:0007669"/>
    <property type="project" value="InterPro"/>
</dbReference>
<dbReference type="InterPro" id="IPR006748">
    <property type="entry name" value="NH2Glyco/OHUrea_AB-resist_kin"/>
</dbReference>
<dbReference type="STRING" id="546871.SAMN04488543_2531"/>
<dbReference type="Gene3D" id="3.90.1200.10">
    <property type="match status" value="1"/>
</dbReference>
<accession>A0A1H1VMA2</accession>
<dbReference type="InterPro" id="IPR011009">
    <property type="entry name" value="Kinase-like_dom_sf"/>
</dbReference>
<keyword evidence="1" id="KW-0808">Transferase</keyword>
<sequence>MDLPLPAPLLEHGYRGEDWGRWLAALPRLERDVLDRWQLVVDGPARAGVSALVLPVRTAEGEPAALRLGWPHPDQEHLHLALRAWAGDAAVTLLRADPRRGVLLLERADASRDLESADVLEACAVIAGLYGRLHRPPLPQLDRLSDVARRWSGELTALDAAGVAPRRFVDQAAGLARELATDPGTDRALLHGDLHYGNVLAGLGEREGEWLAIDGAPLAGDPAFEVAPLLSNRWPEAVASHDLRGALVARLETVVDAAGLDEDRVRGWVVVRSMMEFVWGLGDGRLDRDEVTRALTIVKAVQR</sequence>
<keyword evidence="2" id="KW-1185">Reference proteome</keyword>
<dbReference type="Proteomes" id="UP000199092">
    <property type="component" value="Chromosome I"/>
</dbReference>
<evidence type="ECO:0000313" key="2">
    <source>
        <dbReference type="Proteomes" id="UP000199092"/>
    </source>
</evidence>
<dbReference type="GO" id="GO:0019748">
    <property type="term" value="P:secondary metabolic process"/>
    <property type="evidence" value="ECO:0007669"/>
    <property type="project" value="InterPro"/>
</dbReference>
<proteinExistence type="predicted"/>
<keyword evidence="1" id="KW-0418">Kinase</keyword>
<evidence type="ECO:0000313" key="1">
    <source>
        <dbReference type="EMBL" id="SDS86018.1"/>
    </source>
</evidence>
<dbReference type="SUPFAM" id="SSF56112">
    <property type="entry name" value="Protein kinase-like (PK-like)"/>
    <property type="match status" value="1"/>
</dbReference>
<dbReference type="GO" id="GO:0016301">
    <property type="term" value="F:kinase activity"/>
    <property type="evidence" value="ECO:0007669"/>
    <property type="project" value="UniProtKB-KW"/>
</dbReference>
<dbReference type="EMBL" id="LT629749">
    <property type="protein sequence ID" value="SDS86018.1"/>
    <property type="molecule type" value="Genomic_DNA"/>
</dbReference>
<dbReference type="OrthoDB" id="3638028at2"/>
<dbReference type="RefSeq" id="WP_091413211.1">
    <property type="nucleotide sequence ID" value="NZ_LT629749.1"/>
</dbReference>
<dbReference type="AlphaFoldDB" id="A0A1H1VMA2"/>
<reference evidence="1 2" key="1">
    <citation type="submission" date="2016-10" db="EMBL/GenBank/DDBJ databases">
        <authorList>
            <person name="de Groot N.N."/>
        </authorList>
    </citation>
    <scope>NUCLEOTIDE SEQUENCE [LARGE SCALE GENOMIC DNA]</scope>
    <source>
        <strain evidence="1 2">DSM 21741</strain>
    </source>
</reference>
<dbReference type="Pfam" id="PF04655">
    <property type="entry name" value="APH_6_hur"/>
    <property type="match status" value="1"/>
</dbReference>
<organism evidence="1 2">
    <name type="scientific">Friedmanniella luteola</name>
    <dbReference type="NCBI Taxonomy" id="546871"/>
    <lineage>
        <taxon>Bacteria</taxon>
        <taxon>Bacillati</taxon>
        <taxon>Actinomycetota</taxon>
        <taxon>Actinomycetes</taxon>
        <taxon>Propionibacteriales</taxon>
        <taxon>Nocardioidaceae</taxon>
        <taxon>Friedmanniella</taxon>
    </lineage>
</organism>
<gene>
    <name evidence="1" type="ORF">SAMN04488543_2531</name>
</gene>
<protein>
    <submittedName>
        <fullName evidence="1">Streptomycin 6-kinase</fullName>
    </submittedName>
</protein>